<dbReference type="Proteomes" id="UP000033618">
    <property type="component" value="Unassembled WGS sequence"/>
</dbReference>
<comment type="caution">
    <text evidence="1">The sequence shown here is derived from an EMBL/GenBank/DDBJ whole genome shotgun (WGS) entry which is preliminary data.</text>
</comment>
<gene>
    <name evidence="1" type="ORF">WM40_25150</name>
</gene>
<evidence type="ECO:0000313" key="2">
    <source>
        <dbReference type="Proteomes" id="UP000033618"/>
    </source>
</evidence>
<keyword evidence="2" id="KW-1185">Reference proteome</keyword>
<accession>A0A0F5JUX8</accession>
<proteinExistence type="predicted"/>
<organism evidence="1 2">
    <name type="scientific">Robbsia andropogonis</name>
    <dbReference type="NCBI Taxonomy" id="28092"/>
    <lineage>
        <taxon>Bacteria</taxon>
        <taxon>Pseudomonadati</taxon>
        <taxon>Pseudomonadota</taxon>
        <taxon>Betaproteobacteria</taxon>
        <taxon>Burkholderiales</taxon>
        <taxon>Burkholderiaceae</taxon>
        <taxon>Robbsia</taxon>
    </lineage>
</organism>
<sequence>PAAAAAESAVAGESTETSMLVGTPTFCAIQVAKSDKDMAAARLPGLKTTALSKIFGLRLARTDLLAQ</sequence>
<dbReference type="EMBL" id="LAQU01000071">
    <property type="protein sequence ID" value="KKB61107.1"/>
    <property type="molecule type" value="Genomic_DNA"/>
</dbReference>
<dbReference type="RefSeq" id="WP_046154353.1">
    <property type="nucleotide sequence ID" value="NZ_LAQU01000071.1"/>
</dbReference>
<evidence type="ECO:0000313" key="1">
    <source>
        <dbReference type="EMBL" id="KKB61107.1"/>
    </source>
</evidence>
<feature type="non-terminal residue" evidence="1">
    <location>
        <position position="1"/>
    </location>
</feature>
<dbReference type="AlphaFoldDB" id="A0A0F5JUX8"/>
<protein>
    <submittedName>
        <fullName evidence="1">Uncharacterized protein</fullName>
    </submittedName>
</protein>
<name>A0A0F5JUX8_9BURK</name>
<reference evidence="1 2" key="1">
    <citation type="submission" date="2015-03" db="EMBL/GenBank/DDBJ databases">
        <title>Draft Genome Sequence of Burkholderia andropogonis type strain ICMP2807, isolated from Sorghum bicolor.</title>
        <authorList>
            <person name="Lopes-Santos L."/>
            <person name="Castro D.B."/>
            <person name="Ottoboni L.M."/>
            <person name="Park D."/>
            <person name="Weirc B.S."/>
            <person name="Destefano S.A."/>
        </authorList>
    </citation>
    <scope>NUCLEOTIDE SEQUENCE [LARGE SCALE GENOMIC DNA]</scope>
    <source>
        <strain evidence="1 2">ICMP2807</strain>
    </source>
</reference>